<comment type="caution">
    <text evidence="3">The sequence shown here is derived from an EMBL/GenBank/DDBJ whole genome shotgun (WGS) entry which is preliminary data.</text>
</comment>
<dbReference type="AlphaFoldDB" id="A0A9W7GI00"/>
<dbReference type="InterPro" id="IPR028889">
    <property type="entry name" value="USP"/>
</dbReference>
<feature type="region of interest" description="Disordered" evidence="1">
    <location>
        <begin position="1"/>
        <end position="36"/>
    </location>
</feature>
<dbReference type="InterPro" id="IPR050164">
    <property type="entry name" value="Peptidase_C19"/>
</dbReference>
<feature type="region of interest" description="Disordered" evidence="1">
    <location>
        <begin position="279"/>
        <end position="364"/>
    </location>
</feature>
<feature type="compositionally biased region" description="Polar residues" evidence="1">
    <location>
        <begin position="343"/>
        <end position="357"/>
    </location>
</feature>
<dbReference type="GO" id="GO:0005634">
    <property type="term" value="C:nucleus"/>
    <property type="evidence" value="ECO:0007669"/>
    <property type="project" value="TreeGrafter"/>
</dbReference>
<dbReference type="PROSITE" id="PS50235">
    <property type="entry name" value="USP_3"/>
    <property type="match status" value="1"/>
</dbReference>
<dbReference type="InterPro" id="IPR018200">
    <property type="entry name" value="USP_CS"/>
</dbReference>
<dbReference type="OrthoDB" id="292964at2759"/>
<dbReference type="SUPFAM" id="SSF54001">
    <property type="entry name" value="Cysteine proteinases"/>
    <property type="match status" value="1"/>
</dbReference>
<dbReference type="Proteomes" id="UP001165065">
    <property type="component" value="Unassembled WGS sequence"/>
</dbReference>
<feature type="compositionally biased region" description="Basic and acidic residues" evidence="1">
    <location>
        <begin position="1"/>
        <end position="19"/>
    </location>
</feature>
<evidence type="ECO:0000313" key="4">
    <source>
        <dbReference type="Proteomes" id="UP001165065"/>
    </source>
</evidence>
<dbReference type="InterPro" id="IPR001394">
    <property type="entry name" value="Peptidase_C19_UCH"/>
</dbReference>
<feature type="region of interest" description="Disordered" evidence="1">
    <location>
        <begin position="233"/>
        <end position="252"/>
    </location>
</feature>
<reference evidence="4" key="1">
    <citation type="journal article" date="2023" name="Commun. Biol.">
        <title>Genome analysis of Parmales, the sister group of diatoms, reveals the evolutionary specialization of diatoms from phago-mixotrophs to photoautotrophs.</title>
        <authorList>
            <person name="Ban H."/>
            <person name="Sato S."/>
            <person name="Yoshikawa S."/>
            <person name="Yamada K."/>
            <person name="Nakamura Y."/>
            <person name="Ichinomiya M."/>
            <person name="Sato N."/>
            <person name="Blanc-Mathieu R."/>
            <person name="Endo H."/>
            <person name="Kuwata A."/>
            <person name="Ogata H."/>
        </authorList>
    </citation>
    <scope>NUCLEOTIDE SEQUENCE [LARGE SCALE GENOMIC DNA]</scope>
</reference>
<evidence type="ECO:0000256" key="1">
    <source>
        <dbReference type="SAM" id="MobiDB-lite"/>
    </source>
</evidence>
<accession>A0A9W7GI00</accession>
<feature type="compositionally biased region" description="Basic and acidic residues" evidence="1">
    <location>
        <begin position="99"/>
        <end position="159"/>
    </location>
</feature>
<dbReference type="Pfam" id="PF00443">
    <property type="entry name" value="UCH"/>
    <property type="match status" value="1"/>
</dbReference>
<dbReference type="GO" id="GO:0004843">
    <property type="term" value="F:cysteine-type deubiquitinase activity"/>
    <property type="evidence" value="ECO:0007669"/>
    <property type="project" value="InterPro"/>
</dbReference>
<feature type="compositionally biased region" description="Basic and acidic residues" evidence="1">
    <location>
        <begin position="168"/>
        <end position="179"/>
    </location>
</feature>
<name>A0A9W7GI00_9STRA</name>
<feature type="compositionally biased region" description="Acidic residues" evidence="1">
    <location>
        <begin position="20"/>
        <end position="34"/>
    </location>
</feature>
<evidence type="ECO:0000259" key="2">
    <source>
        <dbReference type="PROSITE" id="PS50235"/>
    </source>
</evidence>
<feature type="compositionally biased region" description="Low complexity" evidence="1">
    <location>
        <begin position="201"/>
        <end position="212"/>
    </location>
</feature>
<dbReference type="GO" id="GO:0016579">
    <property type="term" value="P:protein deubiquitination"/>
    <property type="evidence" value="ECO:0007669"/>
    <property type="project" value="InterPro"/>
</dbReference>
<sequence length="676" mass="74015">MGLRDHVNKHVGKMMKDMSVEEVETQEEVMEDTETDKVKEVLAKNMATTAMVVNEEDTDNAEKKKEGEKEEGIAKTVMDANMELLGRGKEENTMDSSEVEGREGGKVGNVVEKKGEETFKTDKKGEGKGEKGNGRGKEEKEGEEKGNASVNDEKGEVAESKNIPMPEPKIDQEVKENKEVVLPPSLPHGSTSAGGSGPPINSNSTVSSATTVVGGNKNWKTIENKAIMKAIEESKNSTANNRQSTRGRRKGKVIYEEVDSDFDEKMELDLEEKAFDLEDMSVVEEQNDAPPVRHRSRSGSRRIIDIDEDPMDDNCSEDEAMDVDPVVKTKKKGSKKDCTNTKTPPSTQKGGRKSSTPTPVPKASMTSLNLFTQVSSIIQDLKANPYKLPWLQKQQTTDEPVLGCEDLECPSLKRGGGKNKTAQKLALWKRCDDIPCCLQSLGTDSTGIWDKGSAICKQVVKAKKKKKAKTSEENVVGEVDGGDANSDLGGKDGNPAYRRVENVKVDALKSSIITRDQDEAVVSQIMDVLSTSSLFSNSPPAPSTSGPASSKISVVVPCGLVNQGATCYLNSLLQCLYQNVPFRAGVYQFKSDEGGDEKKGTDREKCAEILTIMQELFARFQGSIQRKLEIKQLTDKLGLDTGEQQDPQEFANLFLNKVRNGRKVKKYREDDGGSIP</sequence>
<feature type="compositionally biased region" description="Acidic residues" evidence="1">
    <location>
        <begin position="306"/>
        <end position="322"/>
    </location>
</feature>
<protein>
    <recommendedName>
        <fullName evidence="2">USP domain-containing protein</fullName>
    </recommendedName>
</protein>
<evidence type="ECO:0000313" key="3">
    <source>
        <dbReference type="EMBL" id="GMI45922.1"/>
    </source>
</evidence>
<feature type="region of interest" description="Disordered" evidence="1">
    <location>
        <begin position="50"/>
        <end position="212"/>
    </location>
</feature>
<organism evidence="3 4">
    <name type="scientific">Triparma columacea</name>
    <dbReference type="NCBI Taxonomy" id="722753"/>
    <lineage>
        <taxon>Eukaryota</taxon>
        <taxon>Sar</taxon>
        <taxon>Stramenopiles</taxon>
        <taxon>Ochrophyta</taxon>
        <taxon>Bolidophyceae</taxon>
        <taxon>Parmales</taxon>
        <taxon>Triparmaceae</taxon>
        <taxon>Triparma</taxon>
    </lineage>
</organism>
<feature type="compositionally biased region" description="Basic and acidic residues" evidence="1">
    <location>
        <begin position="60"/>
        <end position="73"/>
    </location>
</feature>
<dbReference type="EMBL" id="BRYA01000272">
    <property type="protein sequence ID" value="GMI45922.1"/>
    <property type="molecule type" value="Genomic_DNA"/>
</dbReference>
<dbReference type="PANTHER" id="PTHR24006">
    <property type="entry name" value="UBIQUITIN CARBOXYL-TERMINAL HYDROLASE"/>
    <property type="match status" value="1"/>
</dbReference>
<proteinExistence type="predicted"/>
<gene>
    <name evidence="3" type="ORF">TrCOL_g12878</name>
</gene>
<dbReference type="Gene3D" id="3.90.70.10">
    <property type="entry name" value="Cysteine proteinases"/>
    <property type="match status" value="1"/>
</dbReference>
<dbReference type="GO" id="GO:0005829">
    <property type="term" value="C:cytosol"/>
    <property type="evidence" value="ECO:0007669"/>
    <property type="project" value="TreeGrafter"/>
</dbReference>
<keyword evidence="4" id="KW-1185">Reference proteome</keyword>
<dbReference type="InterPro" id="IPR038765">
    <property type="entry name" value="Papain-like_cys_pep_sf"/>
</dbReference>
<feature type="domain" description="USP" evidence="2">
    <location>
        <begin position="558"/>
        <end position="676"/>
    </location>
</feature>
<dbReference type="PROSITE" id="PS00972">
    <property type="entry name" value="USP_1"/>
    <property type="match status" value="1"/>
</dbReference>